<comment type="caution">
    <text evidence="3">The sequence shown here is derived from an EMBL/GenBank/DDBJ whole genome shotgun (WGS) entry which is preliminary data.</text>
</comment>
<evidence type="ECO:0000313" key="3">
    <source>
        <dbReference type="EMBL" id="MBC3885120.1"/>
    </source>
</evidence>
<feature type="domain" description="ChrB C-terminal" evidence="1">
    <location>
        <begin position="177"/>
        <end position="302"/>
    </location>
</feature>
<accession>A0ABR6YMJ0</accession>
<gene>
    <name evidence="3" type="ORF">H8K27_08275</name>
</gene>
<keyword evidence="4" id="KW-1185">Reference proteome</keyword>
<evidence type="ECO:0000259" key="1">
    <source>
        <dbReference type="Pfam" id="PF09828"/>
    </source>
</evidence>
<reference evidence="3 4" key="1">
    <citation type="submission" date="2020-08" db="EMBL/GenBank/DDBJ databases">
        <title>Novel species isolated from subtropical streams in China.</title>
        <authorList>
            <person name="Lu H."/>
        </authorList>
    </citation>
    <scope>NUCLEOTIDE SEQUENCE [LARGE SCALE GENOMIC DNA]</scope>
    <source>
        <strain evidence="3 4">FT31W</strain>
    </source>
</reference>
<dbReference type="InterPro" id="IPR046858">
    <property type="entry name" value="ChrB_N"/>
</dbReference>
<dbReference type="Proteomes" id="UP000613113">
    <property type="component" value="Unassembled WGS sequence"/>
</dbReference>
<feature type="domain" description="ChrB N-terminal" evidence="2">
    <location>
        <begin position="18"/>
        <end position="149"/>
    </location>
</feature>
<dbReference type="RefSeq" id="WP_186862659.1">
    <property type="nucleotide sequence ID" value="NZ_JACOGC010000002.1"/>
</dbReference>
<sequence>MSILLLILSLPTENAATRMRAWRALKASGAAVLRDGVYLMPDRPGCRSALEAIAADLIGSGGSSYVLLAEPTNGADFSRLFDRSDDYAALMVEVVQARTQLTEASLPDILKQVRRLRKTFSGMIEIDFYPGEAQRQTDQALEELELACARVSAPDEPHAISHVIGRLSVADYQGRTWATRRRPWVDRLACAWLIRRFIDSNADILWLASPADCPMDALGFDFDGATFSHVGSRVSFEVLLTSFVLEQPGLQRLGQLVHYLDVGGVQPPEAVGVESILAGLRNAIQDDDQLLTAANAVFDSLLLSFQGELVSKPVENTK</sequence>
<dbReference type="EMBL" id="JACOGC010000002">
    <property type="protein sequence ID" value="MBC3885120.1"/>
    <property type="molecule type" value="Genomic_DNA"/>
</dbReference>
<proteinExistence type="predicted"/>
<dbReference type="Pfam" id="PF09828">
    <property type="entry name" value="ChrB_C"/>
    <property type="match status" value="1"/>
</dbReference>
<evidence type="ECO:0000313" key="4">
    <source>
        <dbReference type="Proteomes" id="UP000613113"/>
    </source>
</evidence>
<dbReference type="Pfam" id="PF20229">
    <property type="entry name" value="ChrB_N"/>
    <property type="match status" value="1"/>
</dbReference>
<protein>
    <submittedName>
        <fullName evidence="3">Chromate resistance protein</fullName>
    </submittedName>
</protein>
<organism evidence="3 4">
    <name type="scientific">Undibacterium griseum</name>
    <dbReference type="NCBI Taxonomy" id="2762295"/>
    <lineage>
        <taxon>Bacteria</taxon>
        <taxon>Pseudomonadati</taxon>
        <taxon>Pseudomonadota</taxon>
        <taxon>Betaproteobacteria</taxon>
        <taxon>Burkholderiales</taxon>
        <taxon>Oxalobacteraceae</taxon>
        <taxon>Undibacterium</taxon>
    </lineage>
</organism>
<name>A0ABR6YMJ0_9BURK</name>
<evidence type="ECO:0000259" key="2">
    <source>
        <dbReference type="Pfam" id="PF20229"/>
    </source>
</evidence>
<dbReference type="InterPro" id="IPR018634">
    <property type="entry name" value="ChrB_C"/>
</dbReference>